<reference evidence="4 5" key="1">
    <citation type="journal article" date="2010" name="PLoS ONE">
        <title>The genome sequence of the rumen methanogen Methanobrevibacter ruminantium reveals new possibilities for controlling ruminant methane emissions.</title>
        <authorList>
            <person name="Leahy S.C."/>
            <person name="Kelly W.J."/>
            <person name="Altermann E."/>
            <person name="Ronimus R.S."/>
            <person name="Yeoman C.J."/>
            <person name="Pacheco D.M."/>
            <person name="Li D."/>
            <person name="Kong Z."/>
            <person name="McTavish S."/>
            <person name="Sang C."/>
            <person name="Lambie S.C."/>
            <person name="Janssen P.H."/>
            <person name="Dey D."/>
            <person name="Attwood G.T."/>
        </authorList>
    </citation>
    <scope>NUCLEOTIDE SEQUENCE [LARGE SCALE GENOMIC DNA]</scope>
    <source>
        <strain evidence="5">ATCC 35063 / DSM 1093 / JCM 13430 / OCM 146 / M1</strain>
    </source>
</reference>
<evidence type="ECO:0000256" key="2">
    <source>
        <dbReference type="SAM" id="Phobius"/>
    </source>
</evidence>
<evidence type="ECO:0000256" key="1">
    <source>
        <dbReference type="SAM" id="MobiDB-lite"/>
    </source>
</evidence>
<keyword evidence="5" id="KW-1185">Reference proteome</keyword>
<dbReference type="OrthoDB" id="82545at2157"/>
<proteinExistence type="predicted"/>
<accession>D3E0Y2</accession>
<keyword evidence="2" id="KW-1133">Transmembrane helix</keyword>
<feature type="compositionally biased region" description="Polar residues" evidence="1">
    <location>
        <begin position="234"/>
        <end position="256"/>
    </location>
</feature>
<keyword evidence="4" id="KW-0540">Nuclease</keyword>
<dbReference type="Gene3D" id="3.40.1350.10">
    <property type="match status" value="1"/>
</dbReference>
<dbReference type="PATRIC" id="fig|634498.28.peg.2108"/>
<dbReference type="KEGG" id="mru:mru_2106"/>
<dbReference type="InterPro" id="IPR011856">
    <property type="entry name" value="tRNA_endonuc-like_dom_sf"/>
</dbReference>
<dbReference type="InterPro" id="IPR011335">
    <property type="entry name" value="Restrct_endonuc-II-like"/>
</dbReference>
<feature type="transmembrane region" description="Helical" evidence="2">
    <location>
        <begin position="319"/>
        <end position="345"/>
    </location>
</feature>
<organism evidence="4 5">
    <name type="scientific">Methanobrevibacter ruminantium (strain ATCC 35063 / DSM 1093 / JCM 13430 / OCM 146 / M1)</name>
    <name type="common">Methanobacterium ruminantium</name>
    <dbReference type="NCBI Taxonomy" id="634498"/>
    <lineage>
        <taxon>Archaea</taxon>
        <taxon>Methanobacteriati</taxon>
        <taxon>Methanobacteriota</taxon>
        <taxon>Methanomada group</taxon>
        <taxon>Methanobacteria</taxon>
        <taxon>Methanobacteriales</taxon>
        <taxon>Methanobacteriaceae</taxon>
        <taxon>Methanobrevibacter</taxon>
    </lineage>
</organism>
<dbReference type="InterPro" id="IPR052906">
    <property type="entry name" value="Type_IV_Methyl-Rstrct_Enzyme"/>
</dbReference>
<feature type="domain" description="Restriction endonuclease type IV Mrr" evidence="3">
    <location>
        <begin position="1"/>
        <end position="112"/>
    </location>
</feature>
<dbReference type="InterPro" id="IPR007560">
    <property type="entry name" value="Restrct_endonuc_IV_Mrr"/>
</dbReference>
<dbReference type="Proteomes" id="UP000008680">
    <property type="component" value="Chromosome"/>
</dbReference>
<dbReference type="eggNOG" id="arCOG06496">
    <property type="taxonomic scope" value="Archaea"/>
</dbReference>
<dbReference type="EMBL" id="CP001719">
    <property type="protein sequence ID" value="ADC47956.1"/>
    <property type="molecule type" value="Genomic_DNA"/>
</dbReference>
<keyword evidence="4" id="KW-0255">Endonuclease</keyword>
<evidence type="ECO:0000313" key="4">
    <source>
        <dbReference type="EMBL" id="ADC47956.1"/>
    </source>
</evidence>
<dbReference type="GO" id="GO:0015666">
    <property type="term" value="F:restriction endodeoxyribonuclease activity"/>
    <property type="evidence" value="ECO:0007669"/>
    <property type="project" value="TreeGrafter"/>
</dbReference>
<dbReference type="PANTHER" id="PTHR30015:SF7">
    <property type="entry name" value="TYPE IV METHYL-DIRECTED RESTRICTION ENZYME ECOKMRR"/>
    <property type="match status" value="1"/>
</dbReference>
<dbReference type="Pfam" id="PF04471">
    <property type="entry name" value="Mrr_cat"/>
    <property type="match status" value="1"/>
</dbReference>
<name>D3E0Y2_METRM</name>
<dbReference type="AlphaFoldDB" id="D3E0Y2"/>
<keyword evidence="2" id="KW-0812">Transmembrane</keyword>
<dbReference type="SUPFAM" id="SSF52980">
    <property type="entry name" value="Restriction endonuclease-like"/>
    <property type="match status" value="1"/>
</dbReference>
<keyword evidence="2" id="KW-0472">Membrane</keyword>
<feature type="transmembrane region" description="Helical" evidence="2">
    <location>
        <begin position="377"/>
        <end position="398"/>
    </location>
</feature>
<dbReference type="PANTHER" id="PTHR30015">
    <property type="entry name" value="MRR RESTRICTION SYSTEM PROTEIN"/>
    <property type="match status" value="1"/>
</dbReference>
<feature type="transmembrane region" description="Helical" evidence="2">
    <location>
        <begin position="351"/>
        <end position="370"/>
    </location>
</feature>
<evidence type="ECO:0000313" key="5">
    <source>
        <dbReference type="Proteomes" id="UP000008680"/>
    </source>
</evidence>
<keyword evidence="4" id="KW-0378">Hydrolase</keyword>
<sequence>MEKPQLVNFIAKVLEDSGFKVYKNFKTSQQTVDIYAVLPTSMGDFGMVVACKNYDKEWEVGIDVLKEMEVIGKKLKASKVSVVTSSGFSSQAKRYAEERKIKLVDRNDLVALAKKYNNKKKQENEPVRLRKESPANIDRDSFYNRDVSRDYIDNVNGTQYDAGLNRVPNPYDSYEEYESDIDYYENQVGGIDLSGYSAYDDDLYRAEFLNRHPSNESNYNGLLIANNRDPYVNSKPSSNSRSLFSRNKATEKLSSLNSRGYTKNTNNNNNRQRNSRTTTVSRNKSPSRNFISSRDNALSKFSRNESRSSGGLKEMIKPILGNTIVSIIVVIVVAYLIAFILGSIVKVPTGYLGLTELAVALVLSYGLVFYTDRGSDVLVKGTIIFFISLVVLMIILIAF</sequence>
<dbReference type="GO" id="GO:0003677">
    <property type="term" value="F:DNA binding"/>
    <property type="evidence" value="ECO:0007669"/>
    <property type="project" value="InterPro"/>
</dbReference>
<dbReference type="HOGENOM" id="CLU_057818_0_0_2"/>
<dbReference type="GO" id="GO:0009307">
    <property type="term" value="P:DNA restriction-modification system"/>
    <property type="evidence" value="ECO:0007669"/>
    <property type="project" value="InterPro"/>
</dbReference>
<feature type="region of interest" description="Disordered" evidence="1">
    <location>
        <begin position="226"/>
        <end position="292"/>
    </location>
</feature>
<gene>
    <name evidence="4" type="ordered locus">mru_2106</name>
</gene>
<feature type="compositionally biased region" description="Low complexity" evidence="1">
    <location>
        <begin position="257"/>
        <end position="283"/>
    </location>
</feature>
<evidence type="ECO:0000259" key="3">
    <source>
        <dbReference type="Pfam" id="PF04471"/>
    </source>
</evidence>
<protein>
    <submittedName>
        <fullName evidence="4">Type II restriction endonuclease</fullName>
    </submittedName>
</protein>